<accession>A0A381WYJ7</accession>
<sequence>MAGADADTRATVFDSIFDQVVERLKQPLAVGKQAGVLRNIVFQAHFFFVGHFAEAIQHALDELVNVHLAPVEAGVAGFKLRQRQDVLDQKGQPVGVVLDFFKEPMGDRFSIRLGIEQCLDVALNDGEGCAQLMADIGYKFLAQVLKPPELGKVVEHENGAAVAALFFSNCHAVDLQEAFVEVGQHELLLHNTVFLPQPFNQLVGLVDAYGLHYSFSFWVVGQLKQFAEGGIGKLDDPLVVGDQHALGHVGKHVGHAQCIGQPGRFGCLSKCERVIASTPP</sequence>
<dbReference type="AlphaFoldDB" id="A0A381WYJ7"/>
<proteinExistence type="predicted"/>
<evidence type="ECO:0000313" key="1">
    <source>
        <dbReference type="EMBL" id="SVA57510.1"/>
    </source>
</evidence>
<name>A0A381WYJ7_9ZZZZ</name>
<reference evidence="1" key="1">
    <citation type="submission" date="2018-05" db="EMBL/GenBank/DDBJ databases">
        <authorList>
            <person name="Lanie J.A."/>
            <person name="Ng W.-L."/>
            <person name="Kazmierczak K.M."/>
            <person name="Andrzejewski T.M."/>
            <person name="Davidsen T.M."/>
            <person name="Wayne K.J."/>
            <person name="Tettelin H."/>
            <person name="Glass J.I."/>
            <person name="Rusch D."/>
            <person name="Podicherti R."/>
            <person name="Tsui H.-C.T."/>
            <person name="Winkler M.E."/>
        </authorList>
    </citation>
    <scope>NUCLEOTIDE SEQUENCE</scope>
</reference>
<organism evidence="1">
    <name type="scientific">marine metagenome</name>
    <dbReference type="NCBI Taxonomy" id="408172"/>
    <lineage>
        <taxon>unclassified sequences</taxon>
        <taxon>metagenomes</taxon>
        <taxon>ecological metagenomes</taxon>
    </lineage>
</organism>
<dbReference type="EMBL" id="UINC01013283">
    <property type="protein sequence ID" value="SVA57510.1"/>
    <property type="molecule type" value="Genomic_DNA"/>
</dbReference>
<gene>
    <name evidence="1" type="ORF">METZ01_LOCUS110364</name>
</gene>
<protein>
    <submittedName>
        <fullName evidence="1">Uncharacterized protein</fullName>
    </submittedName>
</protein>